<proteinExistence type="predicted"/>
<sequence length="102" mass="11306">MHQVKSFLFLLSLVLFEKIFSITNSLSNLLQAEHNSYAAVASCIKTTKTTLSDLQSEAAWRKVWDQAIGIAEKNGLSVAPPRPRHTPIMSRKLDGFMVDSAS</sequence>
<dbReference type="InParanoid" id="A0A1X7SK81"/>
<name>A0A1X7SK81_AMPQE</name>
<feature type="signal peptide" evidence="1">
    <location>
        <begin position="1"/>
        <end position="21"/>
    </location>
</feature>
<feature type="chain" id="PRO_5012214399" evidence="1">
    <location>
        <begin position="22"/>
        <end position="102"/>
    </location>
</feature>
<dbReference type="AlphaFoldDB" id="A0A1X7SK81"/>
<organism evidence="2">
    <name type="scientific">Amphimedon queenslandica</name>
    <name type="common">Sponge</name>
    <dbReference type="NCBI Taxonomy" id="400682"/>
    <lineage>
        <taxon>Eukaryota</taxon>
        <taxon>Metazoa</taxon>
        <taxon>Porifera</taxon>
        <taxon>Demospongiae</taxon>
        <taxon>Heteroscleromorpha</taxon>
        <taxon>Haplosclerida</taxon>
        <taxon>Niphatidae</taxon>
        <taxon>Amphimedon</taxon>
    </lineage>
</organism>
<reference evidence="2" key="1">
    <citation type="submission" date="2017-05" db="UniProtKB">
        <authorList>
            <consortium name="EnsemblMetazoa"/>
        </authorList>
    </citation>
    <scope>IDENTIFICATION</scope>
</reference>
<protein>
    <submittedName>
        <fullName evidence="2">Uncharacterized protein</fullName>
    </submittedName>
</protein>
<accession>A0A1X7SK81</accession>
<dbReference type="EnsemblMetazoa" id="Aqu2.1.02476_001">
    <property type="protein sequence ID" value="Aqu2.1.02476_001"/>
    <property type="gene ID" value="Aqu2.1.02476"/>
</dbReference>
<keyword evidence="1" id="KW-0732">Signal</keyword>
<evidence type="ECO:0000313" key="2">
    <source>
        <dbReference type="EnsemblMetazoa" id="Aqu2.1.02476_001"/>
    </source>
</evidence>
<evidence type="ECO:0000256" key="1">
    <source>
        <dbReference type="SAM" id="SignalP"/>
    </source>
</evidence>